<feature type="transmembrane region" description="Helical" evidence="9">
    <location>
        <begin position="295"/>
        <end position="316"/>
    </location>
</feature>
<protein>
    <recommendedName>
        <fullName evidence="10">Amino acid transporter transmembrane domain-containing protein</fullName>
    </recommendedName>
</protein>
<evidence type="ECO:0000256" key="1">
    <source>
        <dbReference type="ARBA" id="ARBA00004141"/>
    </source>
</evidence>
<organism evidence="11 12">
    <name type="scientific">Apophysomyces ossiformis</name>
    <dbReference type="NCBI Taxonomy" id="679940"/>
    <lineage>
        <taxon>Eukaryota</taxon>
        <taxon>Fungi</taxon>
        <taxon>Fungi incertae sedis</taxon>
        <taxon>Mucoromycota</taxon>
        <taxon>Mucoromycotina</taxon>
        <taxon>Mucoromycetes</taxon>
        <taxon>Mucorales</taxon>
        <taxon>Mucorineae</taxon>
        <taxon>Mucoraceae</taxon>
        <taxon>Apophysomyces</taxon>
    </lineage>
</organism>
<accession>A0A8H7EMB6</accession>
<evidence type="ECO:0000256" key="4">
    <source>
        <dbReference type="ARBA" id="ARBA00022692"/>
    </source>
</evidence>
<dbReference type="Pfam" id="PF01490">
    <property type="entry name" value="Aa_trans"/>
    <property type="match status" value="1"/>
</dbReference>
<keyword evidence="3" id="KW-0813">Transport</keyword>
<feature type="region of interest" description="Disordered" evidence="8">
    <location>
        <begin position="394"/>
        <end position="413"/>
    </location>
</feature>
<keyword evidence="6 9" id="KW-1133">Transmembrane helix</keyword>
<evidence type="ECO:0000256" key="7">
    <source>
        <dbReference type="ARBA" id="ARBA00023136"/>
    </source>
</evidence>
<dbReference type="PANTHER" id="PTHR22950:SF458">
    <property type="entry name" value="SODIUM-COUPLED NEUTRAL AMINO ACID TRANSPORTER 11-RELATED"/>
    <property type="match status" value="1"/>
</dbReference>
<gene>
    <name evidence="11" type="ORF">EC973_001501</name>
</gene>
<dbReference type="PANTHER" id="PTHR22950">
    <property type="entry name" value="AMINO ACID TRANSPORTER"/>
    <property type="match status" value="1"/>
</dbReference>
<feature type="domain" description="Amino acid transporter transmembrane" evidence="10">
    <location>
        <begin position="42"/>
        <end position="390"/>
    </location>
</feature>
<evidence type="ECO:0000259" key="10">
    <source>
        <dbReference type="Pfam" id="PF01490"/>
    </source>
</evidence>
<name>A0A8H7EMB6_9FUNG</name>
<keyword evidence="4 9" id="KW-0812">Transmembrane</keyword>
<comment type="similarity">
    <text evidence="2">Belongs to the amino acid/polyamine transporter 2 family.</text>
</comment>
<dbReference type="OrthoDB" id="28208at2759"/>
<feature type="transmembrane region" description="Helical" evidence="9">
    <location>
        <begin position="43"/>
        <end position="62"/>
    </location>
</feature>
<dbReference type="Proteomes" id="UP000605846">
    <property type="component" value="Unassembled WGS sequence"/>
</dbReference>
<feature type="transmembrane region" description="Helical" evidence="9">
    <location>
        <begin position="341"/>
        <end position="358"/>
    </location>
</feature>
<dbReference type="GO" id="GO:0015179">
    <property type="term" value="F:L-amino acid transmembrane transporter activity"/>
    <property type="evidence" value="ECO:0007669"/>
    <property type="project" value="TreeGrafter"/>
</dbReference>
<evidence type="ECO:0000313" key="12">
    <source>
        <dbReference type="Proteomes" id="UP000605846"/>
    </source>
</evidence>
<feature type="transmembrane region" description="Helical" evidence="9">
    <location>
        <begin position="116"/>
        <end position="137"/>
    </location>
</feature>
<proteinExistence type="inferred from homology"/>
<dbReference type="AlphaFoldDB" id="A0A8H7EMB6"/>
<feature type="transmembrane region" description="Helical" evidence="9">
    <location>
        <begin position="68"/>
        <end position="90"/>
    </location>
</feature>
<feature type="transmembrane region" description="Helical" evidence="9">
    <location>
        <begin position="452"/>
        <end position="475"/>
    </location>
</feature>
<feature type="transmembrane region" description="Helical" evidence="9">
    <location>
        <begin position="152"/>
        <end position="172"/>
    </location>
</feature>
<reference evidence="11" key="1">
    <citation type="submission" date="2020-01" db="EMBL/GenBank/DDBJ databases">
        <title>Genome Sequencing of Three Apophysomyces-Like Fungal Strains Confirms a Novel Fungal Genus in the Mucoromycota with divergent Burkholderia-like Endosymbiotic Bacteria.</title>
        <authorList>
            <person name="Stajich J.E."/>
            <person name="Macias A.M."/>
            <person name="Carter-House D."/>
            <person name="Lovett B."/>
            <person name="Kasson L.R."/>
            <person name="Berry K."/>
            <person name="Grigoriev I."/>
            <person name="Chang Y."/>
            <person name="Spatafora J."/>
            <person name="Kasson M.T."/>
        </authorList>
    </citation>
    <scope>NUCLEOTIDE SEQUENCE</scope>
    <source>
        <strain evidence="11">NRRL A-21654</strain>
    </source>
</reference>
<evidence type="ECO:0000256" key="9">
    <source>
        <dbReference type="SAM" id="Phobius"/>
    </source>
</evidence>
<feature type="compositionally biased region" description="Low complexity" evidence="8">
    <location>
        <begin position="428"/>
        <end position="437"/>
    </location>
</feature>
<comment type="subcellular location">
    <subcellularLocation>
        <location evidence="1">Membrane</location>
        <topology evidence="1">Multi-pass membrane protein</topology>
    </subcellularLocation>
</comment>
<dbReference type="EMBL" id="JABAYA010000135">
    <property type="protein sequence ID" value="KAF7723929.1"/>
    <property type="molecule type" value="Genomic_DNA"/>
</dbReference>
<evidence type="ECO:0000256" key="3">
    <source>
        <dbReference type="ARBA" id="ARBA00022448"/>
    </source>
</evidence>
<evidence type="ECO:0000256" key="2">
    <source>
        <dbReference type="ARBA" id="ARBA00008066"/>
    </source>
</evidence>
<keyword evidence="12" id="KW-1185">Reference proteome</keyword>
<feature type="compositionally biased region" description="Acidic residues" evidence="8">
    <location>
        <begin position="404"/>
        <end position="413"/>
    </location>
</feature>
<feature type="region of interest" description="Disordered" evidence="8">
    <location>
        <begin position="424"/>
        <end position="444"/>
    </location>
</feature>
<evidence type="ECO:0000256" key="8">
    <source>
        <dbReference type="SAM" id="MobiDB-lite"/>
    </source>
</evidence>
<evidence type="ECO:0000256" key="6">
    <source>
        <dbReference type="ARBA" id="ARBA00022989"/>
    </source>
</evidence>
<feature type="transmembrane region" description="Helical" evidence="9">
    <location>
        <begin position="219"/>
        <end position="241"/>
    </location>
</feature>
<evidence type="ECO:0000313" key="11">
    <source>
        <dbReference type="EMBL" id="KAF7723929.1"/>
    </source>
</evidence>
<comment type="caution">
    <text evidence="11">The sequence shown here is derived from an EMBL/GenBank/DDBJ whole genome shotgun (WGS) entry which is preliminary data.</text>
</comment>
<feature type="transmembrane region" description="Helical" evidence="9">
    <location>
        <begin position="253"/>
        <end position="275"/>
    </location>
</feature>
<keyword evidence="5" id="KW-0029">Amino-acid transport</keyword>
<dbReference type="InterPro" id="IPR013057">
    <property type="entry name" value="AA_transpt_TM"/>
</dbReference>
<dbReference type="GO" id="GO:0016020">
    <property type="term" value="C:membrane"/>
    <property type="evidence" value="ECO:0007669"/>
    <property type="project" value="UniProtKB-SubCell"/>
</dbReference>
<sequence>MPDYGIIDERPVAEEEVVLLTPAEQDRLQSDRPGYGTRHRLEVGFNLVNATCGAGMIGLPFAVRLAGFYPGLLLSIFVAILSQLGSYMLILAGQRIGIYKYAVLVEYLMGRPGYHFLNWMIFLQSGGTCIGYFILIGDTLPVLLAMYFPQYAIHRSIVIWMIAVLCILPLNLARSIGSLARWSIVSVLCFPVILLTLLIRAPAYASEHTAPIGWQPTNLVGAIGIMAFAFACSQVAFNNYLTLRDQSLRGWTIASSFATCMSWSLSMLFAILGYLSFGTDLQPNLFLNFAADDAIVNFGRLTLSVTMILTIPMAFYPTREAVQKSLGLESATRQPSQTEHYVLTVILFFGITAIGAYARSLAKVYSIIGGFSASTLVYILPAVAYFATRQRGQRQLPSDRSKEEEEEEEEEEEDVLKALLARVHHTSSSRPATPTTPYLSSSRPVNDRPSHLLDLAATILLLWGTVLVVYTASFLTAV</sequence>
<feature type="transmembrane region" description="Helical" evidence="9">
    <location>
        <begin position="364"/>
        <end position="387"/>
    </location>
</feature>
<evidence type="ECO:0000256" key="5">
    <source>
        <dbReference type="ARBA" id="ARBA00022970"/>
    </source>
</evidence>
<keyword evidence="7 9" id="KW-0472">Membrane</keyword>
<feature type="transmembrane region" description="Helical" evidence="9">
    <location>
        <begin position="179"/>
        <end position="199"/>
    </location>
</feature>